<evidence type="ECO:0000313" key="3">
    <source>
        <dbReference type="Proteomes" id="UP000631181"/>
    </source>
</evidence>
<accession>A0A8J8W7Z4</accession>
<dbReference type="AlphaFoldDB" id="A0A8J8W7Z4"/>
<name>A0A8J8W7Z4_9EURO</name>
<reference evidence="2" key="1">
    <citation type="journal article" date="2020" name="Front. Microbiol.">
        <title>Gene regulatory networks of Penicillium echinulatum 2HH and Penicillium oxalicum 114-2 inferred by a computational biology approach.</title>
        <authorList>
            <person name="Lenz A.R."/>
            <person name="Galan-Vasquez E."/>
            <person name="Balbinot E."/>
            <person name="De Abreu F.P."/>
            <person name="De Oliveira N.S."/>
            <person name="Da Rosa L.O."/>
            <person name="De Avila E Silva S."/>
            <person name="Camassola M."/>
            <person name="Dillon A.J.P."/>
            <person name="Perez-Rueda E."/>
        </authorList>
    </citation>
    <scope>NUCLEOTIDE SEQUENCE</scope>
    <source>
        <strain evidence="2">S1M29</strain>
    </source>
</reference>
<feature type="region of interest" description="Disordered" evidence="1">
    <location>
        <begin position="179"/>
        <end position="206"/>
    </location>
</feature>
<dbReference type="EMBL" id="WIWV01000018">
    <property type="protein sequence ID" value="KAF7718135.1"/>
    <property type="molecule type" value="Genomic_DNA"/>
</dbReference>
<evidence type="ECO:0000256" key="1">
    <source>
        <dbReference type="SAM" id="MobiDB-lite"/>
    </source>
</evidence>
<dbReference type="Proteomes" id="UP000631181">
    <property type="component" value="Unassembled WGS sequence"/>
</dbReference>
<proteinExistence type="predicted"/>
<feature type="compositionally biased region" description="Low complexity" evidence="1">
    <location>
        <begin position="34"/>
        <end position="53"/>
    </location>
</feature>
<comment type="caution">
    <text evidence="2">The sequence shown here is derived from an EMBL/GenBank/DDBJ whole genome shotgun (WGS) entry which is preliminary data.</text>
</comment>
<organism evidence="2 3">
    <name type="scientific">Penicillium ucsense</name>
    <dbReference type="NCBI Taxonomy" id="2839758"/>
    <lineage>
        <taxon>Eukaryota</taxon>
        <taxon>Fungi</taxon>
        <taxon>Dikarya</taxon>
        <taxon>Ascomycota</taxon>
        <taxon>Pezizomycotina</taxon>
        <taxon>Eurotiomycetes</taxon>
        <taxon>Eurotiomycetidae</taxon>
        <taxon>Eurotiales</taxon>
        <taxon>Aspergillaceae</taxon>
        <taxon>Penicillium</taxon>
    </lineage>
</organism>
<keyword evidence="3" id="KW-1185">Reference proteome</keyword>
<gene>
    <name evidence="2" type="ORF">PECM_002802</name>
</gene>
<feature type="region of interest" description="Disordered" evidence="1">
    <location>
        <begin position="1"/>
        <end position="114"/>
    </location>
</feature>
<dbReference type="OrthoDB" id="4588567at2759"/>
<protein>
    <submittedName>
        <fullName evidence="2">Uncharacterized protein</fullName>
    </submittedName>
</protein>
<evidence type="ECO:0000313" key="2">
    <source>
        <dbReference type="EMBL" id="KAF7718135.1"/>
    </source>
</evidence>
<sequence>MDSTLQQFPPPPFPPLHITTDTYTSSSFHRRPSSETSSSSSSRTTSPPASPTTILRRHHHHHQLKDQPSPHHLFNLSFHPSTVHAKEGYGADRNPGVRQGLARESHSPTHTSRWGIDSLKGSVLRGRSSLMVLRRRPSAVDRALSEERCRCDEDAIERQGLDLMEPRPVDMQLPTTMLTEEPAAIHRRSPSTSSGRSDSDSRSTAAHHPCFVMGGIFEVMEGRA</sequence>